<evidence type="ECO:0000256" key="1">
    <source>
        <dbReference type="SAM" id="MobiDB-lite"/>
    </source>
</evidence>
<sequence length="189" mass="19983">MRFAMFAAALNWTCRDMGGCAPDSPRPCSSLSSLLADLADPGAGRPVESILGLSAFSGGGGHELKWNHSLLRNTASCSARWVTQRDVEAVARRTQDNPRASLDHATNLGSAAVLTLPVPYPLWQDQVVRQCMAPGGRGSSRRPTDPFSCRRQDGLVGSDLLVMAPDGGADGAKEQSSVRCPHPQSGDLA</sequence>
<organism evidence="2 3">
    <name type="scientific">Kribbella alba</name>
    <dbReference type="NCBI Taxonomy" id="190197"/>
    <lineage>
        <taxon>Bacteria</taxon>
        <taxon>Bacillati</taxon>
        <taxon>Actinomycetota</taxon>
        <taxon>Actinomycetes</taxon>
        <taxon>Propionibacteriales</taxon>
        <taxon>Kribbellaceae</taxon>
        <taxon>Kribbella</taxon>
    </lineage>
</organism>
<protein>
    <submittedName>
        <fullName evidence="2">Uncharacterized protein</fullName>
    </submittedName>
</protein>
<evidence type="ECO:0000313" key="2">
    <source>
        <dbReference type="EMBL" id="GAA1640616.1"/>
    </source>
</evidence>
<gene>
    <name evidence="2" type="ORF">GCM10009744_33100</name>
</gene>
<comment type="caution">
    <text evidence="2">The sequence shown here is derived from an EMBL/GenBank/DDBJ whole genome shotgun (WGS) entry which is preliminary data.</text>
</comment>
<evidence type="ECO:0000313" key="3">
    <source>
        <dbReference type="Proteomes" id="UP001501319"/>
    </source>
</evidence>
<reference evidence="2 3" key="1">
    <citation type="journal article" date="2019" name="Int. J. Syst. Evol. Microbiol.">
        <title>The Global Catalogue of Microorganisms (GCM) 10K type strain sequencing project: providing services to taxonomists for standard genome sequencing and annotation.</title>
        <authorList>
            <consortium name="The Broad Institute Genomics Platform"/>
            <consortium name="The Broad Institute Genome Sequencing Center for Infectious Disease"/>
            <person name="Wu L."/>
            <person name="Ma J."/>
        </authorList>
    </citation>
    <scope>NUCLEOTIDE SEQUENCE [LARGE SCALE GENOMIC DNA]</scope>
    <source>
        <strain evidence="2 3">JCM 14306</strain>
    </source>
</reference>
<dbReference type="Proteomes" id="UP001501319">
    <property type="component" value="Unassembled WGS sequence"/>
</dbReference>
<keyword evidence="3" id="KW-1185">Reference proteome</keyword>
<dbReference type="EMBL" id="BAAANE010000005">
    <property type="protein sequence ID" value="GAA1640616.1"/>
    <property type="molecule type" value="Genomic_DNA"/>
</dbReference>
<proteinExistence type="predicted"/>
<feature type="region of interest" description="Disordered" evidence="1">
    <location>
        <begin position="160"/>
        <end position="189"/>
    </location>
</feature>
<accession>A0ABN2FCK6</accession>
<name>A0ABN2FCK6_9ACTN</name>